<evidence type="ECO:0000313" key="1">
    <source>
        <dbReference type="EMBL" id="MBU5437992.1"/>
    </source>
</evidence>
<gene>
    <name evidence="1" type="primary">yyaC</name>
    <name evidence="1" type="ORF">KQI42_08235</name>
</gene>
<comment type="caution">
    <text evidence="1">The sequence shown here is derived from an EMBL/GenBank/DDBJ whole genome shotgun (WGS) entry which is preliminary data.</text>
</comment>
<keyword evidence="1" id="KW-0378">Hydrolase</keyword>
<keyword evidence="1" id="KW-0645">Protease</keyword>
<evidence type="ECO:0000313" key="2">
    <source>
        <dbReference type="Proteomes" id="UP000749471"/>
    </source>
</evidence>
<organism evidence="1 2">
    <name type="scientific">Tissierella simiarum</name>
    <dbReference type="NCBI Taxonomy" id="2841534"/>
    <lineage>
        <taxon>Bacteria</taxon>
        <taxon>Bacillati</taxon>
        <taxon>Bacillota</taxon>
        <taxon>Tissierellia</taxon>
        <taxon>Tissierellales</taxon>
        <taxon>Tissierellaceae</taxon>
        <taxon>Tissierella</taxon>
    </lineage>
</organism>
<dbReference type="GO" id="GO:0006508">
    <property type="term" value="P:proteolysis"/>
    <property type="evidence" value="ECO:0007669"/>
    <property type="project" value="UniProtKB-KW"/>
</dbReference>
<name>A0ABS6E4Z3_9FIRM</name>
<dbReference type="NCBIfam" id="TIGR02841">
    <property type="entry name" value="spore_YyaC"/>
    <property type="match status" value="1"/>
</dbReference>
<dbReference type="EMBL" id="JAHLPM010000006">
    <property type="protein sequence ID" value="MBU5437992.1"/>
    <property type="molecule type" value="Genomic_DNA"/>
</dbReference>
<dbReference type="RefSeq" id="WP_216518699.1">
    <property type="nucleotide sequence ID" value="NZ_JAHLPM010000006.1"/>
</dbReference>
<dbReference type="GO" id="GO:0008233">
    <property type="term" value="F:peptidase activity"/>
    <property type="evidence" value="ECO:0007669"/>
    <property type="project" value="UniProtKB-KW"/>
</dbReference>
<dbReference type="Proteomes" id="UP000749471">
    <property type="component" value="Unassembled WGS sequence"/>
</dbReference>
<protein>
    <submittedName>
        <fullName evidence="1">Spore protease YyaC</fullName>
    </submittedName>
</protein>
<dbReference type="InterPro" id="IPR009665">
    <property type="entry name" value="YyaC"/>
</dbReference>
<sequence>MNPIVKSNYVNSASPFAVNNFSNLIFNYLIDKVNVDRELLILCIGTDRSTGDALGPLVGHKLSSVLSNYKNVHLLGTLDSPVHAQNLEKIIDNLNDDYKDPFIIAVDASLGRQDKVGYVCIKNSSLKPGAGVNKNLPAVGDISITGVVNIGGMMEYMVLQNTRLSIVMSMAEIISKSIHSALFKFYAEKDKECTY</sequence>
<keyword evidence="2" id="KW-1185">Reference proteome</keyword>
<proteinExistence type="predicted"/>
<accession>A0ABS6E4Z3</accession>
<dbReference type="Pfam" id="PF06866">
    <property type="entry name" value="DUF1256"/>
    <property type="match status" value="1"/>
</dbReference>
<reference evidence="1 2" key="1">
    <citation type="submission" date="2021-06" db="EMBL/GenBank/DDBJ databases">
        <authorList>
            <person name="Sun Q."/>
            <person name="Li D."/>
        </authorList>
    </citation>
    <scope>NUCLEOTIDE SEQUENCE [LARGE SCALE GENOMIC DNA]</scope>
    <source>
        <strain evidence="1 2">MSJ-40</strain>
    </source>
</reference>